<reference evidence="12" key="3">
    <citation type="submission" date="2025-09" db="UniProtKB">
        <authorList>
            <consortium name="Ensembl"/>
        </authorList>
    </citation>
    <scope>IDENTIFICATION</scope>
</reference>
<keyword evidence="1" id="KW-0597">Phosphoprotein</keyword>
<feature type="region of interest" description="Disordered" evidence="9">
    <location>
        <begin position="913"/>
        <end position="990"/>
    </location>
</feature>
<dbReference type="GO" id="GO:0048788">
    <property type="term" value="C:cytoskeleton of presynaptic active zone"/>
    <property type="evidence" value="ECO:0007669"/>
    <property type="project" value="TreeGrafter"/>
</dbReference>
<dbReference type="GO" id="GO:0044325">
    <property type="term" value="F:transmembrane transporter binding"/>
    <property type="evidence" value="ECO:0007669"/>
    <property type="project" value="TreeGrafter"/>
</dbReference>
<evidence type="ECO:0000256" key="1">
    <source>
        <dbReference type="ARBA" id="ARBA00022553"/>
    </source>
</evidence>
<feature type="compositionally biased region" description="Basic and acidic residues" evidence="9">
    <location>
        <begin position="919"/>
        <end position="930"/>
    </location>
</feature>
<dbReference type="Pfam" id="PF00168">
    <property type="entry name" value="C2"/>
    <property type="match status" value="2"/>
</dbReference>
<comment type="subcellular location">
    <subcellularLocation>
        <location evidence="8">Synapse</location>
    </subcellularLocation>
</comment>
<dbReference type="FunFam" id="2.30.42.10:FF:000003">
    <property type="entry name" value="Regulating synaptic membrane exocytosis protein 1, putative"/>
    <property type="match status" value="1"/>
</dbReference>
<dbReference type="GO" id="GO:0008270">
    <property type="term" value="F:zinc ion binding"/>
    <property type="evidence" value="ECO:0007669"/>
    <property type="project" value="UniProtKB-KW"/>
</dbReference>
<dbReference type="GO" id="GO:0042734">
    <property type="term" value="C:presynaptic membrane"/>
    <property type="evidence" value="ECO:0007669"/>
    <property type="project" value="TreeGrafter"/>
</dbReference>
<evidence type="ECO:0000256" key="8">
    <source>
        <dbReference type="ARBA" id="ARBA00034103"/>
    </source>
</evidence>
<dbReference type="FunFam" id="2.60.40.150:FF:000003">
    <property type="entry name" value="Regulating synaptic membrane exocytosis protein 2"/>
    <property type="match status" value="1"/>
</dbReference>
<feature type="region of interest" description="Disordered" evidence="9">
    <location>
        <begin position="418"/>
        <end position="457"/>
    </location>
</feature>
<keyword evidence="3" id="KW-0677">Repeat</keyword>
<dbReference type="GO" id="GO:0048167">
    <property type="term" value="P:regulation of synaptic plasticity"/>
    <property type="evidence" value="ECO:0007669"/>
    <property type="project" value="TreeGrafter"/>
</dbReference>
<feature type="region of interest" description="Disordered" evidence="9">
    <location>
        <begin position="779"/>
        <end position="822"/>
    </location>
</feature>
<dbReference type="FunFam" id="2.60.40.150:FF:000001">
    <property type="entry name" value="Regulating synaptic membrane exocytosis 3, isoform CRA_a"/>
    <property type="match status" value="1"/>
</dbReference>
<keyword evidence="13" id="KW-1185">Reference proteome</keyword>
<dbReference type="InterPro" id="IPR035892">
    <property type="entry name" value="C2_domain_sf"/>
</dbReference>
<dbReference type="GO" id="GO:2000300">
    <property type="term" value="P:regulation of synaptic vesicle exocytosis"/>
    <property type="evidence" value="ECO:0007669"/>
    <property type="project" value="TreeGrafter"/>
</dbReference>
<organism evidence="12 13">
    <name type="scientific">Oreochromis niloticus</name>
    <name type="common">Nile tilapia</name>
    <name type="synonym">Tilapia nilotica</name>
    <dbReference type="NCBI Taxonomy" id="8128"/>
    <lineage>
        <taxon>Eukaryota</taxon>
        <taxon>Metazoa</taxon>
        <taxon>Chordata</taxon>
        <taxon>Craniata</taxon>
        <taxon>Vertebrata</taxon>
        <taxon>Euteleostomi</taxon>
        <taxon>Actinopterygii</taxon>
        <taxon>Neopterygii</taxon>
        <taxon>Teleostei</taxon>
        <taxon>Neoteleostei</taxon>
        <taxon>Acanthomorphata</taxon>
        <taxon>Ovalentaria</taxon>
        <taxon>Cichlomorphae</taxon>
        <taxon>Cichliformes</taxon>
        <taxon>Cichlidae</taxon>
        <taxon>African cichlids</taxon>
        <taxon>Pseudocrenilabrinae</taxon>
        <taxon>Oreochromini</taxon>
        <taxon>Oreochromis</taxon>
    </lineage>
</organism>
<name>A0A669E0P8_ORENI</name>
<feature type="compositionally biased region" description="Polar residues" evidence="9">
    <location>
        <begin position="227"/>
        <end position="238"/>
    </location>
</feature>
<dbReference type="InterPro" id="IPR036034">
    <property type="entry name" value="PDZ_sf"/>
</dbReference>
<dbReference type="Pfam" id="PF00595">
    <property type="entry name" value="PDZ"/>
    <property type="match status" value="1"/>
</dbReference>
<feature type="region of interest" description="Disordered" evidence="9">
    <location>
        <begin position="118"/>
        <end position="263"/>
    </location>
</feature>
<evidence type="ECO:0000256" key="2">
    <source>
        <dbReference type="ARBA" id="ARBA00022723"/>
    </source>
</evidence>
<feature type="compositionally biased region" description="Basic and acidic residues" evidence="9">
    <location>
        <begin position="937"/>
        <end position="983"/>
    </location>
</feature>
<feature type="compositionally biased region" description="Basic and acidic residues" evidence="9">
    <location>
        <begin position="14"/>
        <end position="25"/>
    </location>
</feature>
<evidence type="ECO:0000256" key="5">
    <source>
        <dbReference type="ARBA" id="ARBA00022782"/>
    </source>
</evidence>
<sequence>DWDLKRSPSASRDPNQKYDQREGGDHSQYAPTDARMGYRDRRGPGRWHSQEYPLDQELDGPPSEYDLQRQRQEEFQARYRSDPNLARYPVKPQPYEEQMRMHAEVGRLRHERRHSDVSLAYTEQDEPSPIRLSRQLLTERRPPMVGQRSYSVDRSSPGPMGPGLGGHRGNHSPPTPHRSPVLGDRSGDLRRGDLGVGGDMMRRPQHHLDPSSAVRKTKREKMESMLRNDSLSSDQSESGGKMRQVSLSSSEEELATTPEYTSCEDVEIESESVSEKGDLDGHWWDHASWHSSEASPMSLHPVTWQPSKDGDRLIGRILLNKRMKDGSVPRDSGALLGLKVVGGKMTESGRLCAFITKVRKGSLADTVGHLRPGDQVLEWNGKLLQGATFKEVYNIILESKPEPQVELVVSRPIGDIPRIPDSTHSQLESSSSSFESQKMDRPSISVTSPMSPSMLRDAPQYLSGQLSSQSLSRRTPPFAPRVQVKLWYDKVGHQLIVTILGAKDLPPREDGRPRNPYVKIYFLPDRSDKSKRRTKTVKKSLEPKWNQTFMYSPVHRREFRERMLEITLWDQARVREEESEFLGEILIELETALLDDEPHWYKLQTHDVSSIPLPRASPNAQRRQLHGESPTRRLQRSQRISDSEISDYDCEDGVGVITDYRPNGRDFQSSTLSVPEQVMSSNHCSRSADINRVRSRSPSVPPPSSRSLDQAFDLRPSQYTNYIKSRIGSPLKNIVLLFMLLVSDQMYAFLFFATPTSSSYFMSHAIVCYFLSYRAHPRSGSVQTSPTSTPMSSRRGRQLPQLPPTGKDRSKSPGFHQLPADSHLSLCSGMDMEERTRQMKLKMNKYKQGAGSDSRLEQDYHKVTKTRPGLLNLCFNAPENDVPTQTLFTWFQSACSLMFASYTDMVTKTYQNKLRSRSHSREGDEQLGEVREEEEAGEKGRGASKEGRVQREGKRSEGKVDAGEEHQKDLVEKEEDLHQRSVSETDLSDFASKMKNRQMGSSGGINMTKSTSISGDMCNLEKTDGSQSDTAVGTVGTDDKKRRSSIGAKMQAMVGMSRKSRSTSQLSQTEAGGKKLRSTIQRSTETGLAVEMRSRMTRQASRESTDGSMNSYSSEGNLIFPGVRLSSDAQFSDFLDGLGPAQLVGRQTLATPPMGDIQISMAEKKGALEVEVIRARGLVGKPGSKALPAPYVKVYLLENGVCIAKKKTKVARKTLDPLYQQQLPFEESPGGKVLQVIVWGDYGRMDHKSFMGAVQILLDELDLSNMVIGWYKLFPPSSLVDPTLAPLTRRASQSSLDSFSRS</sequence>
<feature type="compositionally biased region" description="Basic and acidic residues" evidence="9">
    <location>
        <begin position="66"/>
        <end position="81"/>
    </location>
</feature>
<evidence type="ECO:0000313" key="13">
    <source>
        <dbReference type="Proteomes" id="UP000005207"/>
    </source>
</evidence>
<keyword evidence="7" id="KW-0770">Synapse</keyword>
<evidence type="ECO:0000256" key="3">
    <source>
        <dbReference type="ARBA" id="ARBA00022737"/>
    </source>
</evidence>
<evidence type="ECO:0000259" key="11">
    <source>
        <dbReference type="PROSITE" id="PS50106"/>
    </source>
</evidence>
<feature type="domain" description="C2" evidence="10">
    <location>
        <begin position="1153"/>
        <end position="1271"/>
    </location>
</feature>
<dbReference type="SMART" id="SM00239">
    <property type="entry name" value="C2"/>
    <property type="match status" value="2"/>
</dbReference>
<feature type="compositionally biased region" description="Basic and acidic residues" evidence="9">
    <location>
        <begin position="200"/>
        <end position="209"/>
    </location>
</feature>
<dbReference type="PROSITE" id="PS50004">
    <property type="entry name" value="C2"/>
    <property type="match status" value="2"/>
</dbReference>
<dbReference type="Gene3D" id="2.60.40.150">
    <property type="entry name" value="C2 domain"/>
    <property type="match status" value="2"/>
</dbReference>
<dbReference type="InterPro" id="IPR039032">
    <property type="entry name" value="Rim-like"/>
</dbReference>
<dbReference type="PANTHER" id="PTHR12157">
    <property type="entry name" value="REGULATING SYNAPTIC MEMBRANE EXOCYTOSIS PROTEIN"/>
    <property type="match status" value="1"/>
</dbReference>
<evidence type="ECO:0000256" key="6">
    <source>
        <dbReference type="ARBA" id="ARBA00022833"/>
    </source>
</evidence>
<proteinExistence type="predicted"/>
<keyword evidence="5" id="KW-0221">Differentiation</keyword>
<dbReference type="SUPFAM" id="SSF49562">
    <property type="entry name" value="C2 domain (Calcium/lipid-binding domain, CaLB)"/>
    <property type="match status" value="2"/>
</dbReference>
<keyword evidence="2" id="KW-0479">Metal-binding</keyword>
<feature type="region of interest" description="Disordered" evidence="9">
    <location>
        <begin position="1022"/>
        <end position="1088"/>
    </location>
</feature>
<dbReference type="GO" id="GO:0050806">
    <property type="term" value="P:positive regulation of synaptic transmission"/>
    <property type="evidence" value="ECO:0007669"/>
    <property type="project" value="TreeGrafter"/>
</dbReference>
<accession>A0A669E0P8</accession>
<evidence type="ECO:0000256" key="7">
    <source>
        <dbReference type="ARBA" id="ARBA00023018"/>
    </source>
</evidence>
<dbReference type="Gene3D" id="2.30.42.10">
    <property type="match status" value="1"/>
</dbReference>
<keyword evidence="6" id="KW-0862">Zinc</keyword>
<feature type="compositionally biased region" description="Low complexity" evidence="9">
    <location>
        <begin position="422"/>
        <end position="436"/>
    </location>
</feature>
<feature type="region of interest" description="Disordered" evidence="9">
    <location>
        <begin position="1093"/>
        <end position="1112"/>
    </location>
</feature>
<feature type="region of interest" description="Disordered" evidence="9">
    <location>
        <begin position="611"/>
        <end position="643"/>
    </location>
</feature>
<evidence type="ECO:0000256" key="9">
    <source>
        <dbReference type="SAM" id="MobiDB-lite"/>
    </source>
</evidence>
<dbReference type="CDD" id="cd06714">
    <property type="entry name" value="PDZ_RIM-like"/>
    <property type="match status" value="1"/>
</dbReference>
<reference evidence="13" key="1">
    <citation type="submission" date="2012-01" db="EMBL/GenBank/DDBJ databases">
        <title>The Genome Sequence of Oreochromis niloticus (Nile Tilapia).</title>
        <authorList>
            <consortium name="Broad Institute Genome Assembly Team"/>
            <consortium name="Broad Institute Sequencing Platform"/>
            <person name="Di Palma F."/>
            <person name="Johnson J."/>
            <person name="Lander E.S."/>
            <person name="Lindblad-Toh K."/>
        </authorList>
    </citation>
    <scope>NUCLEOTIDE SEQUENCE [LARGE SCALE GENOMIC DNA]</scope>
</reference>
<keyword evidence="4" id="KW-0863">Zinc-finger</keyword>
<protein>
    <submittedName>
        <fullName evidence="12">Regulating synaptic membrane exocytosis 2</fullName>
    </submittedName>
</protein>
<dbReference type="InterPro" id="IPR001478">
    <property type="entry name" value="PDZ"/>
</dbReference>
<evidence type="ECO:0000313" key="12">
    <source>
        <dbReference type="Ensembl" id="ENSONIP00000065179.1"/>
    </source>
</evidence>
<evidence type="ECO:0000256" key="4">
    <source>
        <dbReference type="ARBA" id="ARBA00022771"/>
    </source>
</evidence>
<feature type="region of interest" description="Disordered" evidence="9">
    <location>
        <begin position="1"/>
        <end position="89"/>
    </location>
</feature>
<dbReference type="InterPro" id="IPR000008">
    <property type="entry name" value="C2_dom"/>
</dbReference>
<reference evidence="12" key="2">
    <citation type="submission" date="2025-08" db="UniProtKB">
        <authorList>
            <consortium name="Ensembl"/>
        </authorList>
    </citation>
    <scope>IDENTIFICATION</scope>
</reference>
<feature type="domain" description="PDZ" evidence="11">
    <location>
        <begin position="316"/>
        <end position="411"/>
    </location>
</feature>
<evidence type="ECO:0000259" key="10">
    <source>
        <dbReference type="PROSITE" id="PS50004"/>
    </source>
</evidence>
<dbReference type="CDD" id="cd04028">
    <property type="entry name" value="C2B_RIM1alpha"/>
    <property type="match status" value="1"/>
</dbReference>
<feature type="region of interest" description="Disordered" evidence="9">
    <location>
        <begin position="685"/>
        <end position="710"/>
    </location>
</feature>
<dbReference type="GO" id="GO:0042391">
    <property type="term" value="P:regulation of membrane potential"/>
    <property type="evidence" value="ECO:0007669"/>
    <property type="project" value="TreeGrafter"/>
</dbReference>
<dbReference type="GO" id="GO:0030154">
    <property type="term" value="P:cell differentiation"/>
    <property type="evidence" value="ECO:0007669"/>
    <property type="project" value="UniProtKB-KW"/>
</dbReference>
<dbReference type="GO" id="GO:0031267">
    <property type="term" value="F:small GTPase binding"/>
    <property type="evidence" value="ECO:0007669"/>
    <property type="project" value="InterPro"/>
</dbReference>
<dbReference type="PANTHER" id="PTHR12157:SF15">
    <property type="entry name" value="REGULATING SYNAPTIC MEMBRANE EXOCYTOSIS PROTEIN 2"/>
    <property type="match status" value="1"/>
</dbReference>
<gene>
    <name evidence="12" type="primary">RIMS2</name>
</gene>
<feature type="compositionally biased region" description="Low complexity" evidence="9">
    <location>
        <begin position="784"/>
        <end position="793"/>
    </location>
</feature>
<feature type="domain" description="C2" evidence="10">
    <location>
        <begin position="478"/>
        <end position="601"/>
    </location>
</feature>
<dbReference type="CDD" id="cd04031">
    <property type="entry name" value="C2A_RIM1alpha"/>
    <property type="match status" value="1"/>
</dbReference>
<dbReference type="PROSITE" id="PS50106">
    <property type="entry name" value="PDZ"/>
    <property type="match status" value="1"/>
</dbReference>
<dbReference type="Proteomes" id="UP000005207">
    <property type="component" value="Linkage group LG11"/>
</dbReference>
<dbReference type="GeneTree" id="ENSGT00940000155236"/>
<dbReference type="GO" id="GO:0048791">
    <property type="term" value="P:calcium ion-regulated exocytosis of neurotransmitter"/>
    <property type="evidence" value="ECO:0007669"/>
    <property type="project" value="TreeGrafter"/>
</dbReference>
<dbReference type="Ensembl" id="ENSONIT00000042873.1">
    <property type="protein sequence ID" value="ENSONIP00000065179.1"/>
    <property type="gene ID" value="ENSONIG00000000143.2"/>
</dbReference>
<dbReference type="SMART" id="SM00228">
    <property type="entry name" value="PDZ"/>
    <property type="match status" value="1"/>
</dbReference>
<dbReference type="SUPFAM" id="SSF50156">
    <property type="entry name" value="PDZ domain-like"/>
    <property type="match status" value="1"/>
</dbReference>